<dbReference type="KEGG" id="nan:AArc1_0811"/>
<feature type="region of interest" description="Disordered" evidence="1">
    <location>
        <begin position="39"/>
        <end position="62"/>
    </location>
</feature>
<feature type="region of interest" description="Disordered" evidence="1">
    <location>
        <begin position="296"/>
        <end position="319"/>
    </location>
</feature>
<evidence type="ECO:0008006" key="5">
    <source>
        <dbReference type="Google" id="ProtNLM"/>
    </source>
</evidence>
<dbReference type="PANTHER" id="PTHR31876:SF26">
    <property type="entry name" value="PROTEIN LIKE COV 2"/>
    <property type="match status" value="1"/>
</dbReference>
<name>A0A346PCA8_9EURY</name>
<proteinExistence type="predicted"/>
<feature type="compositionally biased region" description="Basic residues" evidence="1">
    <location>
        <begin position="48"/>
        <end position="57"/>
    </location>
</feature>
<evidence type="ECO:0000256" key="2">
    <source>
        <dbReference type="SAM" id="Phobius"/>
    </source>
</evidence>
<dbReference type="AlphaFoldDB" id="A0A346PCA8"/>
<organism evidence="3 4">
    <name type="scientific">Natrarchaeobaculum sulfurireducens</name>
    <dbReference type="NCBI Taxonomy" id="2044521"/>
    <lineage>
        <taxon>Archaea</taxon>
        <taxon>Methanobacteriati</taxon>
        <taxon>Methanobacteriota</taxon>
        <taxon>Stenosarchaea group</taxon>
        <taxon>Halobacteria</taxon>
        <taxon>Halobacteriales</taxon>
        <taxon>Natrialbaceae</taxon>
        <taxon>Natrarchaeobaculum</taxon>
    </lineage>
</organism>
<dbReference type="Pfam" id="PF04367">
    <property type="entry name" value="DUF502"/>
    <property type="match status" value="1"/>
</dbReference>
<feature type="transmembrane region" description="Helical" evidence="2">
    <location>
        <begin position="84"/>
        <end position="105"/>
    </location>
</feature>
<reference evidence="4" key="1">
    <citation type="submission" date="2017-10" db="EMBL/GenBank/DDBJ databases">
        <title>Phenotypic and genomic properties of facultatively anaerobic sulfur-reducing natronoarchaea from hypersaline soda lakes.</title>
        <authorList>
            <person name="Sorokin D.Y."/>
            <person name="Kublanov I.V."/>
            <person name="Roman P."/>
            <person name="Sinninghe Damste J.S."/>
            <person name="Golyshin P.N."/>
            <person name="Rojo D."/>
            <person name="Ciordia S."/>
            <person name="Mena Md.C."/>
            <person name="Ferrer M."/>
            <person name="Messina E."/>
            <person name="Smedile F."/>
            <person name="La Spada G."/>
            <person name="La Cono V."/>
            <person name="Yakimov M.M."/>
        </authorList>
    </citation>
    <scope>NUCLEOTIDE SEQUENCE [LARGE SCALE GENOMIC DNA]</scope>
    <source>
        <strain evidence="4">AArc1</strain>
    </source>
</reference>
<keyword evidence="2" id="KW-0472">Membrane</keyword>
<feature type="transmembrane region" description="Helical" evidence="2">
    <location>
        <begin position="143"/>
        <end position="164"/>
    </location>
</feature>
<dbReference type="Proteomes" id="UP000258707">
    <property type="component" value="Chromosome"/>
</dbReference>
<dbReference type="InterPro" id="IPR007462">
    <property type="entry name" value="COV1-like"/>
</dbReference>
<dbReference type="PANTHER" id="PTHR31876">
    <property type="entry name" value="COV-LIKE PROTEIN 1"/>
    <property type="match status" value="1"/>
</dbReference>
<protein>
    <recommendedName>
        <fullName evidence="5">DUF502 domain-containing protein</fullName>
    </recommendedName>
</protein>
<feature type="compositionally biased region" description="Polar residues" evidence="1">
    <location>
        <begin position="298"/>
        <end position="319"/>
    </location>
</feature>
<keyword evidence="2" id="KW-1133">Transmembrane helix</keyword>
<evidence type="ECO:0000313" key="4">
    <source>
        <dbReference type="Proteomes" id="UP000258707"/>
    </source>
</evidence>
<dbReference type="EMBL" id="CP024047">
    <property type="protein sequence ID" value="AXR77153.1"/>
    <property type="molecule type" value="Genomic_DNA"/>
</dbReference>
<sequence length="319" mass="35489">MGDTDFIGIAHLTDRRMVHWLIRDYEVIDEAVRTRDAARGSGRDGCRRVRRTPRRSRERMSTQKEGLFSPWCELQYMASWKRDFASGLIVLGPILITLYVVYWLYGLVAGITPGLILEPDALEPLIPGDGPQAQETREQLAQFLRVVVTLTVFTILTLSVGYLMRTTIGSLVERVVDNVANRVPVMRVVYNASKMAAETAFGEQESLQKPVKLEVWNGLRMTAFMTGKKTDDGRHVLFLPTSPNITTGFVIEVRPDRFTEIDEDVEDALTRVLSAGFGDADRRGMDAGVQIDVVDELSGQSTTRADSSEDGTGTAANDD</sequence>
<accession>A0A346PCA8</accession>
<evidence type="ECO:0000313" key="3">
    <source>
        <dbReference type="EMBL" id="AXR77153.1"/>
    </source>
</evidence>
<evidence type="ECO:0000256" key="1">
    <source>
        <dbReference type="SAM" id="MobiDB-lite"/>
    </source>
</evidence>
<keyword evidence="2" id="KW-0812">Transmembrane</keyword>
<gene>
    <name evidence="3" type="ORF">AArc1_0811</name>
</gene>